<dbReference type="AlphaFoldDB" id="A0AAE0N3Y6"/>
<proteinExistence type="predicted"/>
<accession>A0AAE0N3Y6</accession>
<gene>
    <name evidence="1" type="ORF">B0T24DRAFT_532934</name>
</gene>
<protein>
    <submittedName>
        <fullName evidence="1">Uncharacterized protein</fullName>
    </submittedName>
</protein>
<dbReference type="EMBL" id="JAULSN010000006">
    <property type="protein sequence ID" value="KAK3369345.1"/>
    <property type="molecule type" value="Genomic_DNA"/>
</dbReference>
<sequence>MGAAQEGANDGCPKDEIACHDVINGSQCLEQLIIEHSAPLTKDAMIKCVVHEGTASSLPGGTKVCTRWAIDYRGD</sequence>
<evidence type="ECO:0000313" key="2">
    <source>
        <dbReference type="Proteomes" id="UP001287356"/>
    </source>
</evidence>
<evidence type="ECO:0000313" key="1">
    <source>
        <dbReference type="EMBL" id="KAK3369345.1"/>
    </source>
</evidence>
<reference evidence="1" key="1">
    <citation type="journal article" date="2023" name="Mol. Phylogenet. Evol.">
        <title>Genome-scale phylogeny and comparative genomics of the fungal order Sordariales.</title>
        <authorList>
            <person name="Hensen N."/>
            <person name="Bonometti L."/>
            <person name="Westerberg I."/>
            <person name="Brannstrom I.O."/>
            <person name="Guillou S."/>
            <person name="Cros-Aarteil S."/>
            <person name="Calhoun S."/>
            <person name="Haridas S."/>
            <person name="Kuo A."/>
            <person name="Mondo S."/>
            <person name="Pangilinan J."/>
            <person name="Riley R."/>
            <person name="LaButti K."/>
            <person name="Andreopoulos B."/>
            <person name="Lipzen A."/>
            <person name="Chen C."/>
            <person name="Yan M."/>
            <person name="Daum C."/>
            <person name="Ng V."/>
            <person name="Clum A."/>
            <person name="Steindorff A."/>
            <person name="Ohm R.A."/>
            <person name="Martin F."/>
            <person name="Silar P."/>
            <person name="Natvig D.O."/>
            <person name="Lalanne C."/>
            <person name="Gautier V."/>
            <person name="Ament-Velasquez S.L."/>
            <person name="Kruys A."/>
            <person name="Hutchinson M.I."/>
            <person name="Powell A.J."/>
            <person name="Barry K."/>
            <person name="Miller A.N."/>
            <person name="Grigoriev I.V."/>
            <person name="Debuchy R."/>
            <person name="Gladieux P."/>
            <person name="Hiltunen Thoren M."/>
            <person name="Johannesson H."/>
        </authorList>
    </citation>
    <scope>NUCLEOTIDE SEQUENCE</scope>
    <source>
        <strain evidence="1">CBS 958.72</strain>
    </source>
</reference>
<comment type="caution">
    <text evidence="1">The sequence shown here is derived from an EMBL/GenBank/DDBJ whole genome shotgun (WGS) entry which is preliminary data.</text>
</comment>
<keyword evidence="2" id="KW-1185">Reference proteome</keyword>
<organism evidence="1 2">
    <name type="scientific">Lasiosphaeria ovina</name>
    <dbReference type="NCBI Taxonomy" id="92902"/>
    <lineage>
        <taxon>Eukaryota</taxon>
        <taxon>Fungi</taxon>
        <taxon>Dikarya</taxon>
        <taxon>Ascomycota</taxon>
        <taxon>Pezizomycotina</taxon>
        <taxon>Sordariomycetes</taxon>
        <taxon>Sordariomycetidae</taxon>
        <taxon>Sordariales</taxon>
        <taxon>Lasiosphaeriaceae</taxon>
        <taxon>Lasiosphaeria</taxon>
    </lineage>
</organism>
<name>A0AAE0N3Y6_9PEZI</name>
<dbReference type="Proteomes" id="UP001287356">
    <property type="component" value="Unassembled WGS sequence"/>
</dbReference>
<reference evidence="1" key="2">
    <citation type="submission" date="2023-06" db="EMBL/GenBank/DDBJ databases">
        <authorList>
            <consortium name="Lawrence Berkeley National Laboratory"/>
            <person name="Haridas S."/>
            <person name="Hensen N."/>
            <person name="Bonometti L."/>
            <person name="Westerberg I."/>
            <person name="Brannstrom I.O."/>
            <person name="Guillou S."/>
            <person name="Cros-Aarteil S."/>
            <person name="Calhoun S."/>
            <person name="Kuo A."/>
            <person name="Mondo S."/>
            <person name="Pangilinan J."/>
            <person name="Riley R."/>
            <person name="Labutti K."/>
            <person name="Andreopoulos B."/>
            <person name="Lipzen A."/>
            <person name="Chen C."/>
            <person name="Yanf M."/>
            <person name="Daum C."/>
            <person name="Ng V."/>
            <person name="Clum A."/>
            <person name="Steindorff A."/>
            <person name="Ohm R."/>
            <person name="Martin F."/>
            <person name="Silar P."/>
            <person name="Natvig D."/>
            <person name="Lalanne C."/>
            <person name="Gautier V."/>
            <person name="Ament-Velasquez S.L."/>
            <person name="Kruys A."/>
            <person name="Hutchinson M.I."/>
            <person name="Powell A.J."/>
            <person name="Barry K."/>
            <person name="Miller A.N."/>
            <person name="Grigoriev I.V."/>
            <person name="Debuchy R."/>
            <person name="Gladieux P."/>
            <person name="Thoren M.H."/>
            <person name="Johannesson H."/>
        </authorList>
    </citation>
    <scope>NUCLEOTIDE SEQUENCE</scope>
    <source>
        <strain evidence="1">CBS 958.72</strain>
    </source>
</reference>